<dbReference type="PANTHER" id="PTHR35892">
    <property type="entry name" value="OUTER MEMBRANE PROTEIN PAGN-RELATED"/>
    <property type="match status" value="1"/>
</dbReference>
<dbReference type="InterPro" id="IPR027385">
    <property type="entry name" value="Beta-barrel_OMP"/>
</dbReference>
<name>A0ABM7CNU4_9PSED</name>
<keyword evidence="4 6" id="KW-0732">Signal</keyword>
<dbReference type="InterPro" id="IPR051723">
    <property type="entry name" value="Bact_OM_Invasion-Related"/>
</dbReference>
<evidence type="ECO:0000256" key="5">
    <source>
        <dbReference type="ARBA" id="ARBA00023136"/>
    </source>
</evidence>
<proteinExistence type="predicted"/>
<sequence length="231" mass="25282">MKMTEKLSLSLLATLAAQTSLASAAPVEQEGYYGVARVISAEHKARNMSSSARPGIGSFVAGDNSTNDISGSIGMGYRFGNGWRLEGELSLPQKDKFTSGSSNFPSSLNVHHIESRRVMLNAYRDFRISDKISLYGSAGLGLAHLKSSGWQGNESRQYESQKQTNLAWSLGAGVAYDVTDRLALDLGYRYIDMGDTESGWNSFNNARRLQDEKMKANLVSSEFVLGARWAF</sequence>
<evidence type="ECO:0000256" key="4">
    <source>
        <dbReference type="ARBA" id="ARBA00022729"/>
    </source>
</evidence>
<accession>A0ABM7CNU4</accession>
<dbReference type="SUPFAM" id="SSF56925">
    <property type="entry name" value="OMPA-like"/>
    <property type="match status" value="1"/>
</dbReference>
<gene>
    <name evidence="8" type="ORF">EI693_08060</name>
</gene>
<evidence type="ECO:0000256" key="6">
    <source>
        <dbReference type="SAM" id="SignalP"/>
    </source>
</evidence>
<evidence type="ECO:0000259" key="7">
    <source>
        <dbReference type="Pfam" id="PF13505"/>
    </source>
</evidence>
<dbReference type="EMBL" id="CP034337">
    <property type="protein sequence ID" value="AZL73054.1"/>
    <property type="molecule type" value="Genomic_DNA"/>
</dbReference>
<dbReference type="Pfam" id="PF13505">
    <property type="entry name" value="OMP_b-brl"/>
    <property type="match status" value="1"/>
</dbReference>
<evidence type="ECO:0000256" key="2">
    <source>
        <dbReference type="ARBA" id="ARBA00022452"/>
    </source>
</evidence>
<evidence type="ECO:0000313" key="8">
    <source>
        <dbReference type="EMBL" id="AZL73054.1"/>
    </source>
</evidence>
<feature type="signal peptide" evidence="6">
    <location>
        <begin position="1"/>
        <end position="24"/>
    </location>
</feature>
<organism evidence="8 9">
    <name type="scientific">Pseudomonas oryziphila</name>
    <dbReference type="NCBI Taxonomy" id="2894079"/>
    <lineage>
        <taxon>Bacteria</taxon>
        <taxon>Pseudomonadati</taxon>
        <taxon>Pseudomonadota</taxon>
        <taxon>Gammaproteobacteria</taxon>
        <taxon>Pseudomonadales</taxon>
        <taxon>Pseudomonadaceae</taxon>
        <taxon>Pseudomonas</taxon>
    </lineage>
</organism>
<keyword evidence="2" id="KW-1134">Transmembrane beta strand</keyword>
<reference evidence="8 9" key="1">
    <citation type="submission" date="2018-12" db="EMBL/GenBank/DDBJ databases">
        <authorList>
            <person name="Li S."/>
            <person name="Yang R."/>
            <person name="Chen G."/>
            <person name="Zou L."/>
            <person name="Zhang C."/>
            <person name="Chen Y."/>
            <person name="Liu Z."/>
            <person name="Li Y."/>
            <person name="Yan Y."/>
            <person name="Huang M."/>
            <person name="Chen T."/>
        </authorList>
    </citation>
    <scope>NUCLEOTIDE SEQUENCE [LARGE SCALE GENOMIC DNA]</scope>
    <source>
        <strain evidence="8 9">2014</strain>
    </source>
</reference>
<keyword evidence="5" id="KW-0472">Membrane</keyword>
<dbReference type="Gene3D" id="2.40.160.20">
    <property type="match status" value="1"/>
</dbReference>
<dbReference type="PANTHER" id="PTHR35892:SF2">
    <property type="entry name" value="OUTER MEMBRANE PROTEIN PAGN"/>
    <property type="match status" value="1"/>
</dbReference>
<evidence type="ECO:0000256" key="3">
    <source>
        <dbReference type="ARBA" id="ARBA00022692"/>
    </source>
</evidence>
<feature type="domain" description="Outer membrane protein beta-barrel" evidence="7">
    <location>
        <begin position="19"/>
        <end position="202"/>
    </location>
</feature>
<evidence type="ECO:0000256" key="1">
    <source>
        <dbReference type="ARBA" id="ARBA00004571"/>
    </source>
</evidence>
<dbReference type="Proteomes" id="UP000272622">
    <property type="component" value="Chromosome"/>
</dbReference>
<dbReference type="InterPro" id="IPR011250">
    <property type="entry name" value="OMP/PagP_B-barrel"/>
</dbReference>
<comment type="subcellular location">
    <subcellularLocation>
        <location evidence="1">Cell outer membrane</location>
        <topology evidence="1">Multi-pass membrane protein</topology>
    </subcellularLocation>
</comment>
<keyword evidence="3" id="KW-0812">Transmembrane</keyword>
<keyword evidence="9" id="KW-1185">Reference proteome</keyword>
<feature type="chain" id="PRO_5046372620" evidence="6">
    <location>
        <begin position="25"/>
        <end position="231"/>
    </location>
</feature>
<evidence type="ECO:0000313" key="9">
    <source>
        <dbReference type="Proteomes" id="UP000272622"/>
    </source>
</evidence>
<protein>
    <submittedName>
        <fullName evidence="8">Porin family protein</fullName>
    </submittedName>
</protein>